<evidence type="ECO:0000313" key="13">
    <source>
        <dbReference type="EMBL" id="MBA4659163.1"/>
    </source>
</evidence>
<dbReference type="Pfam" id="PF01095">
    <property type="entry name" value="Pectinesterase"/>
    <property type="match status" value="1"/>
</dbReference>
<name>A0A7C9E8S5_OPUST</name>
<dbReference type="GO" id="GO:0030599">
    <property type="term" value="F:pectinesterase activity"/>
    <property type="evidence" value="ECO:0007669"/>
    <property type="project" value="UniProtKB-UniRule"/>
</dbReference>
<evidence type="ECO:0000256" key="10">
    <source>
        <dbReference type="RuleBase" id="RU000589"/>
    </source>
</evidence>
<protein>
    <recommendedName>
        <fullName evidence="3 10">Pectinesterase</fullName>
        <ecNumber evidence="3 10">3.1.1.11</ecNumber>
    </recommendedName>
</protein>
<feature type="transmembrane region" description="Helical" evidence="11">
    <location>
        <begin position="17"/>
        <end position="36"/>
    </location>
</feature>
<comment type="pathway">
    <text evidence="2 10">Glycan metabolism; pectin degradation; 2-dehydro-3-deoxy-D-gluconate from pectin: step 1/5.</text>
</comment>
<evidence type="ECO:0000256" key="2">
    <source>
        <dbReference type="ARBA" id="ARBA00005184"/>
    </source>
</evidence>
<dbReference type="Gene3D" id="2.160.20.10">
    <property type="entry name" value="Single-stranded right-handed beta-helix, Pectin lyase-like"/>
    <property type="match status" value="1"/>
</dbReference>
<dbReference type="AlphaFoldDB" id="A0A7C9E8S5"/>
<dbReference type="GO" id="GO:0042545">
    <property type="term" value="P:cell wall modification"/>
    <property type="evidence" value="ECO:0007669"/>
    <property type="project" value="UniProtKB-UniRule"/>
</dbReference>
<proteinExistence type="predicted"/>
<evidence type="ECO:0000256" key="7">
    <source>
        <dbReference type="ARBA" id="ARBA00023085"/>
    </source>
</evidence>
<feature type="active site" evidence="9">
    <location>
        <position position="204"/>
    </location>
</feature>
<keyword evidence="8" id="KW-0961">Cell wall biogenesis/degradation</keyword>
<keyword evidence="11" id="KW-1133">Transmembrane helix</keyword>
<keyword evidence="11" id="KW-0812">Transmembrane</keyword>
<evidence type="ECO:0000256" key="11">
    <source>
        <dbReference type="SAM" id="Phobius"/>
    </source>
</evidence>
<dbReference type="EC" id="3.1.1.11" evidence="3 10"/>
<keyword evidence="4" id="KW-0134">Cell wall</keyword>
<feature type="domain" description="Pectinesterase catalytic" evidence="12">
    <location>
        <begin position="56"/>
        <end position="350"/>
    </location>
</feature>
<dbReference type="SUPFAM" id="SSF51126">
    <property type="entry name" value="Pectin lyase-like"/>
    <property type="match status" value="1"/>
</dbReference>
<comment type="subcellular location">
    <subcellularLocation>
        <location evidence="1">Secreted</location>
        <location evidence="1">Cell wall</location>
    </subcellularLocation>
</comment>
<keyword evidence="6 10" id="KW-0378">Hydrolase</keyword>
<dbReference type="PANTHER" id="PTHR31707">
    <property type="entry name" value="PECTINESTERASE"/>
    <property type="match status" value="1"/>
</dbReference>
<evidence type="ECO:0000256" key="8">
    <source>
        <dbReference type="ARBA" id="ARBA00023316"/>
    </source>
</evidence>
<organism evidence="13">
    <name type="scientific">Opuntia streptacantha</name>
    <name type="common">Prickly pear cactus</name>
    <name type="synonym">Opuntia cardona</name>
    <dbReference type="NCBI Taxonomy" id="393608"/>
    <lineage>
        <taxon>Eukaryota</taxon>
        <taxon>Viridiplantae</taxon>
        <taxon>Streptophyta</taxon>
        <taxon>Embryophyta</taxon>
        <taxon>Tracheophyta</taxon>
        <taxon>Spermatophyta</taxon>
        <taxon>Magnoliopsida</taxon>
        <taxon>eudicotyledons</taxon>
        <taxon>Gunneridae</taxon>
        <taxon>Pentapetalae</taxon>
        <taxon>Caryophyllales</taxon>
        <taxon>Cactineae</taxon>
        <taxon>Cactaceae</taxon>
        <taxon>Opuntioideae</taxon>
        <taxon>Opuntia</taxon>
    </lineage>
</organism>
<evidence type="ECO:0000256" key="5">
    <source>
        <dbReference type="ARBA" id="ARBA00022525"/>
    </source>
</evidence>
<evidence type="ECO:0000256" key="9">
    <source>
        <dbReference type="PROSITE-ProRule" id="PRU10040"/>
    </source>
</evidence>
<dbReference type="PROSITE" id="PS00503">
    <property type="entry name" value="PECTINESTERASE_2"/>
    <property type="match status" value="1"/>
</dbReference>
<dbReference type="InterPro" id="IPR011050">
    <property type="entry name" value="Pectin_lyase_fold/virulence"/>
</dbReference>
<keyword evidence="5" id="KW-0964">Secreted</keyword>
<dbReference type="FunFam" id="2.160.20.10:FF:000029">
    <property type="entry name" value="Pectinesterase 4"/>
    <property type="match status" value="1"/>
</dbReference>
<reference evidence="13" key="2">
    <citation type="submission" date="2020-07" db="EMBL/GenBank/DDBJ databases">
        <authorList>
            <person name="Vera ALvarez R."/>
            <person name="Arias-Moreno D.M."/>
            <person name="Jimenez-Jacinto V."/>
            <person name="Jimenez-Bremont J.F."/>
            <person name="Swaminathan K."/>
            <person name="Moose S.P."/>
            <person name="Guerrero-Gonzalez M.L."/>
            <person name="Marino-Ramirez L."/>
            <person name="Landsman D."/>
            <person name="Rodriguez-Kessler M."/>
            <person name="Delgado-Sanchez P."/>
        </authorList>
    </citation>
    <scope>NUCLEOTIDE SEQUENCE</scope>
    <source>
        <tissue evidence="13">Cladode</tissue>
    </source>
</reference>
<evidence type="ECO:0000256" key="6">
    <source>
        <dbReference type="ARBA" id="ARBA00022801"/>
    </source>
</evidence>
<comment type="catalytic activity">
    <reaction evidence="10">
        <text>[(1-&gt;4)-alpha-D-galacturonosyl methyl ester](n) + n H2O = [(1-&gt;4)-alpha-D-galacturonosyl](n) + n methanol + n H(+)</text>
        <dbReference type="Rhea" id="RHEA:22380"/>
        <dbReference type="Rhea" id="RHEA-COMP:14570"/>
        <dbReference type="Rhea" id="RHEA-COMP:14573"/>
        <dbReference type="ChEBI" id="CHEBI:15377"/>
        <dbReference type="ChEBI" id="CHEBI:15378"/>
        <dbReference type="ChEBI" id="CHEBI:17790"/>
        <dbReference type="ChEBI" id="CHEBI:140522"/>
        <dbReference type="ChEBI" id="CHEBI:140523"/>
        <dbReference type="EC" id="3.1.1.11"/>
    </reaction>
</comment>
<accession>A0A7C9E8S5</accession>
<evidence type="ECO:0000256" key="4">
    <source>
        <dbReference type="ARBA" id="ARBA00022512"/>
    </source>
</evidence>
<sequence>MKLHSDFRSDKMGKKNCIWLGLLASVVIITGVYFFFLKHAGIIKHREGPNEKTRFNITVSPNGDGDFRTISEAIQAAPSRSSAPFFIRVFSGVYNEIVAVPQDKVNLVLVGDGAEVTRVTASRSEPQYPTSDTATFAIFGDGFMAQGITFENTASSDSNPAVALLCSANYTIFYQCRFLGYHDTLYAKQGLQFYRECDIYGTVDFIFGFASAVFQNCNLYARMSSYQKVTYTAQGRSSPGMQSGFTLQGCKVTVSPEVGQARFSITGFLGRPWFAYSTVMIMESFLDSTVDPVGWEEWPDSPVSHVTYLEYRNWGPGADTSHRVRWPGYKVVGDESGAVAYTASRMIRGDEWIPQTGVPYNSGFLS</sequence>
<dbReference type="GO" id="GO:0045490">
    <property type="term" value="P:pectin catabolic process"/>
    <property type="evidence" value="ECO:0007669"/>
    <property type="project" value="UniProtKB-UniRule"/>
</dbReference>
<evidence type="ECO:0000256" key="1">
    <source>
        <dbReference type="ARBA" id="ARBA00004191"/>
    </source>
</evidence>
<dbReference type="EMBL" id="GISG01203047">
    <property type="protein sequence ID" value="MBA4659163.1"/>
    <property type="molecule type" value="Transcribed_RNA"/>
</dbReference>
<reference evidence="13" key="1">
    <citation type="journal article" date="2013" name="J. Plant Res.">
        <title>Effect of fungi and light on seed germination of three Opuntia species from semiarid lands of central Mexico.</title>
        <authorList>
            <person name="Delgado-Sanchez P."/>
            <person name="Jimenez-Bremont J.F."/>
            <person name="Guerrero-Gonzalez Mde L."/>
            <person name="Flores J."/>
        </authorList>
    </citation>
    <scope>NUCLEOTIDE SEQUENCE</scope>
    <source>
        <tissue evidence="13">Cladode</tissue>
    </source>
</reference>
<dbReference type="InterPro" id="IPR012334">
    <property type="entry name" value="Pectin_lyas_fold"/>
</dbReference>
<evidence type="ECO:0000259" key="12">
    <source>
        <dbReference type="Pfam" id="PF01095"/>
    </source>
</evidence>
<keyword evidence="11" id="KW-0472">Membrane</keyword>
<keyword evidence="7 10" id="KW-0063">Aspartyl esterase</keyword>
<dbReference type="UniPathway" id="UPA00545">
    <property type="reaction ID" value="UER00823"/>
</dbReference>
<dbReference type="InterPro" id="IPR033131">
    <property type="entry name" value="Pectinesterase_Asp_AS"/>
</dbReference>
<evidence type="ECO:0000256" key="3">
    <source>
        <dbReference type="ARBA" id="ARBA00013229"/>
    </source>
</evidence>
<dbReference type="InterPro" id="IPR000070">
    <property type="entry name" value="Pectinesterase_cat"/>
</dbReference>